<dbReference type="EMBL" id="JAHQIW010005176">
    <property type="protein sequence ID" value="KAJ1365105.1"/>
    <property type="molecule type" value="Genomic_DNA"/>
</dbReference>
<evidence type="ECO:0000313" key="2">
    <source>
        <dbReference type="EMBL" id="KAJ1365105.1"/>
    </source>
</evidence>
<accession>A0AAD5MV06</accession>
<keyword evidence="3" id="KW-1185">Reference proteome</keyword>
<evidence type="ECO:0000256" key="1">
    <source>
        <dbReference type="SAM" id="MobiDB-lite"/>
    </source>
</evidence>
<comment type="caution">
    <text evidence="2">The sequence shown here is derived from an EMBL/GenBank/DDBJ whole genome shotgun (WGS) entry which is preliminary data.</text>
</comment>
<dbReference type="Proteomes" id="UP001196413">
    <property type="component" value="Unassembled WGS sequence"/>
</dbReference>
<reference evidence="2" key="1">
    <citation type="submission" date="2021-06" db="EMBL/GenBank/DDBJ databases">
        <title>Parelaphostrongylus tenuis whole genome reference sequence.</title>
        <authorList>
            <person name="Garwood T.J."/>
            <person name="Larsen P.A."/>
            <person name="Fountain-Jones N.M."/>
            <person name="Garbe J.R."/>
            <person name="Macchietto M.G."/>
            <person name="Kania S.A."/>
            <person name="Gerhold R.W."/>
            <person name="Richards J.E."/>
            <person name="Wolf T.M."/>
        </authorList>
    </citation>
    <scope>NUCLEOTIDE SEQUENCE</scope>
    <source>
        <strain evidence="2">MNPRO001-30</strain>
        <tissue evidence="2">Meninges</tissue>
    </source>
</reference>
<proteinExistence type="predicted"/>
<evidence type="ECO:0000313" key="3">
    <source>
        <dbReference type="Proteomes" id="UP001196413"/>
    </source>
</evidence>
<sequence>MARSYRAREAGRTTRSLWRICRFLPINDLTDTHTHKVRYSEMQKQSRGVGSPGEGTLTVV</sequence>
<gene>
    <name evidence="2" type="ORF">KIN20_025330</name>
</gene>
<protein>
    <submittedName>
        <fullName evidence="2">Uncharacterized protein</fullName>
    </submittedName>
</protein>
<dbReference type="AlphaFoldDB" id="A0AAD5MV06"/>
<organism evidence="2 3">
    <name type="scientific">Parelaphostrongylus tenuis</name>
    <name type="common">Meningeal worm</name>
    <dbReference type="NCBI Taxonomy" id="148309"/>
    <lineage>
        <taxon>Eukaryota</taxon>
        <taxon>Metazoa</taxon>
        <taxon>Ecdysozoa</taxon>
        <taxon>Nematoda</taxon>
        <taxon>Chromadorea</taxon>
        <taxon>Rhabditida</taxon>
        <taxon>Rhabditina</taxon>
        <taxon>Rhabditomorpha</taxon>
        <taxon>Strongyloidea</taxon>
        <taxon>Metastrongylidae</taxon>
        <taxon>Parelaphostrongylus</taxon>
    </lineage>
</organism>
<name>A0AAD5MV06_PARTN</name>
<feature type="region of interest" description="Disordered" evidence="1">
    <location>
        <begin position="40"/>
        <end position="60"/>
    </location>
</feature>